<protein>
    <submittedName>
        <fullName evidence="1">Uncharacterized protein</fullName>
    </submittedName>
</protein>
<dbReference type="OrthoDB" id="160864at2"/>
<evidence type="ECO:0000313" key="1">
    <source>
        <dbReference type="EMBL" id="GAP41343.1"/>
    </source>
</evidence>
<name>A0A0S7BYB2_9CHLR</name>
<proteinExistence type="predicted"/>
<sequence>MTEQKISEKMSSFSRPMISTMFHIDFEWLMENDQNWHISLSGYLCEKHRMFFDTTKGHQMIDSINPKTGEVIQTDQLMDILMNHCAKQDNFIPPNGTLTDSVFRLFLSNGNQPLNAEEIGKIINRSPETILKTLSGPRIYKGIKPL</sequence>
<organism evidence="1">
    <name type="scientific">Flexilinea flocculi</name>
    <dbReference type="NCBI Taxonomy" id="1678840"/>
    <lineage>
        <taxon>Bacteria</taxon>
        <taxon>Bacillati</taxon>
        <taxon>Chloroflexota</taxon>
        <taxon>Anaerolineae</taxon>
        <taxon>Anaerolineales</taxon>
        <taxon>Anaerolineaceae</taxon>
        <taxon>Flexilinea</taxon>
    </lineage>
</organism>
<dbReference type="RefSeq" id="WP_062282346.1">
    <property type="nucleotide sequence ID" value="NZ_DF968181.1"/>
</dbReference>
<dbReference type="EMBL" id="DF968181">
    <property type="protein sequence ID" value="GAP41343.1"/>
    <property type="molecule type" value="Genomic_DNA"/>
</dbReference>
<accession>A0A0S7BYB2</accession>
<dbReference type="STRING" id="1678840.ATC1_131329"/>
<keyword evidence="2" id="KW-1185">Reference proteome</keyword>
<evidence type="ECO:0000313" key="2">
    <source>
        <dbReference type="Proteomes" id="UP000053370"/>
    </source>
</evidence>
<dbReference type="AlphaFoldDB" id="A0A0S7BYB2"/>
<reference evidence="1" key="1">
    <citation type="journal article" date="2015" name="Genome Announc.">
        <title>Draft Genome Sequence of Anaerolineae Strain TC1, a Novel Isolate from a Methanogenic Wastewater Treatment System.</title>
        <authorList>
            <person name="Matsuura N."/>
            <person name="Tourlousse D.M."/>
            <person name="Sun L."/>
            <person name="Toyonaga M."/>
            <person name="Kuroda K."/>
            <person name="Ohashi A."/>
            <person name="Cruz R."/>
            <person name="Yamaguchi T."/>
            <person name="Sekiguchi Y."/>
        </authorList>
    </citation>
    <scope>NUCLEOTIDE SEQUENCE [LARGE SCALE GENOMIC DNA]</scope>
    <source>
        <strain evidence="1">TC1</strain>
    </source>
</reference>
<gene>
    <name evidence="1" type="ORF">ATC1_131329</name>
</gene>
<dbReference type="Proteomes" id="UP000053370">
    <property type="component" value="Unassembled WGS sequence"/>
</dbReference>